<accession>A0A2U1B4I6</accession>
<dbReference type="GeneID" id="78294767"/>
<protein>
    <submittedName>
        <fullName evidence="3">Thioredoxin-like protein</fullName>
    </submittedName>
</protein>
<keyword evidence="2" id="KW-0472">Membrane</keyword>
<dbReference type="Proteomes" id="UP000245959">
    <property type="component" value="Unassembled WGS sequence"/>
</dbReference>
<evidence type="ECO:0000256" key="2">
    <source>
        <dbReference type="SAM" id="Phobius"/>
    </source>
</evidence>
<feature type="transmembrane region" description="Helical" evidence="2">
    <location>
        <begin position="15"/>
        <end position="33"/>
    </location>
</feature>
<proteinExistence type="predicted"/>
<sequence>MGVTIAGLDILVKRIIWGVFLIVLAVGLYWCWLNGDWLIYHMQRQYDKEAYGLSWKVDISTAGEKARKEEKQLLIVFLKEGDITSDNLKRVLAQPTFKPVENNYVLLLVDYPADISKLSTREKTYCDELVKRYNIDKFGVLIVAEPLEGGQKEVRRIRYTREMPSSLLNQLAGGRFIAKPMVDSTPKRQPLKIPGLSAKPSANKR</sequence>
<dbReference type="EMBL" id="QEKH01000008">
    <property type="protein sequence ID" value="PVY43558.1"/>
    <property type="molecule type" value="Genomic_DNA"/>
</dbReference>
<evidence type="ECO:0000256" key="1">
    <source>
        <dbReference type="SAM" id="MobiDB-lite"/>
    </source>
</evidence>
<evidence type="ECO:0000313" key="3">
    <source>
        <dbReference type="EMBL" id="PVY43558.1"/>
    </source>
</evidence>
<keyword evidence="2" id="KW-1133">Transmembrane helix</keyword>
<dbReference type="Gene3D" id="3.40.30.10">
    <property type="entry name" value="Glutaredoxin"/>
    <property type="match status" value="1"/>
</dbReference>
<gene>
    <name evidence="3" type="ORF">C8D82_10885</name>
</gene>
<keyword evidence="4" id="KW-1185">Reference proteome</keyword>
<reference evidence="3 4" key="1">
    <citation type="submission" date="2018-04" db="EMBL/GenBank/DDBJ databases">
        <title>Genomic Encyclopedia of Type Strains, Phase IV (KMG-IV): sequencing the most valuable type-strain genomes for metagenomic binning, comparative biology and taxonomic classification.</title>
        <authorList>
            <person name="Goeker M."/>
        </authorList>
    </citation>
    <scope>NUCLEOTIDE SEQUENCE [LARGE SCALE GENOMIC DNA]</scope>
    <source>
        <strain evidence="3 4">DSM 14823</strain>
    </source>
</reference>
<keyword evidence="2" id="KW-0812">Transmembrane</keyword>
<dbReference type="RefSeq" id="WP_116883462.1">
    <property type="nucleotide sequence ID" value="NZ_CAJKCJ010000025.1"/>
</dbReference>
<organism evidence="3 4">
    <name type="scientific">Victivallis vadensis</name>
    <dbReference type="NCBI Taxonomy" id="172901"/>
    <lineage>
        <taxon>Bacteria</taxon>
        <taxon>Pseudomonadati</taxon>
        <taxon>Lentisphaerota</taxon>
        <taxon>Lentisphaeria</taxon>
        <taxon>Victivallales</taxon>
        <taxon>Victivallaceae</taxon>
        <taxon>Victivallis</taxon>
    </lineage>
</organism>
<dbReference type="AlphaFoldDB" id="A0A2U1B4I6"/>
<comment type="caution">
    <text evidence="3">The sequence shown here is derived from an EMBL/GenBank/DDBJ whole genome shotgun (WGS) entry which is preliminary data.</text>
</comment>
<feature type="region of interest" description="Disordered" evidence="1">
    <location>
        <begin position="183"/>
        <end position="205"/>
    </location>
</feature>
<evidence type="ECO:0000313" key="4">
    <source>
        <dbReference type="Proteomes" id="UP000245959"/>
    </source>
</evidence>
<name>A0A2U1B4I6_9BACT</name>